<gene>
    <name evidence="4" type="ORF">ACFQO6_18455</name>
</gene>
<dbReference type="SUPFAM" id="SSF51338">
    <property type="entry name" value="Composite domain of metallo-dependent hydrolases"/>
    <property type="match status" value="1"/>
</dbReference>
<dbReference type="Proteomes" id="UP001596524">
    <property type="component" value="Unassembled WGS sequence"/>
</dbReference>
<dbReference type="InterPro" id="IPR032466">
    <property type="entry name" value="Metal_Hydrolase"/>
</dbReference>
<evidence type="ECO:0000256" key="1">
    <source>
        <dbReference type="SAM" id="MobiDB-lite"/>
    </source>
</evidence>
<dbReference type="CDD" id="cd01300">
    <property type="entry name" value="YtcJ_like"/>
    <property type="match status" value="1"/>
</dbReference>
<comment type="caution">
    <text evidence="4">The sequence shown here is derived from an EMBL/GenBank/DDBJ whole genome shotgun (WGS) entry which is preliminary data.</text>
</comment>
<dbReference type="EC" id="3.5.-.-" evidence="4"/>
<dbReference type="GO" id="GO:0016787">
    <property type="term" value="F:hydrolase activity"/>
    <property type="evidence" value="ECO:0007669"/>
    <property type="project" value="UniProtKB-KW"/>
</dbReference>
<evidence type="ECO:0000256" key="2">
    <source>
        <dbReference type="SAM" id="SignalP"/>
    </source>
</evidence>
<dbReference type="InterPro" id="IPR011059">
    <property type="entry name" value="Metal-dep_hydrolase_composite"/>
</dbReference>
<dbReference type="PROSITE" id="PS51318">
    <property type="entry name" value="TAT"/>
    <property type="match status" value="1"/>
</dbReference>
<evidence type="ECO:0000259" key="3">
    <source>
        <dbReference type="Pfam" id="PF07969"/>
    </source>
</evidence>
<dbReference type="EMBL" id="JBHTCH010000023">
    <property type="protein sequence ID" value="MFC7362259.1"/>
    <property type="molecule type" value="Genomic_DNA"/>
</dbReference>
<dbReference type="InterPro" id="IPR033932">
    <property type="entry name" value="YtcJ-like"/>
</dbReference>
<keyword evidence="5" id="KW-1185">Reference proteome</keyword>
<keyword evidence="2" id="KW-0732">Signal</keyword>
<evidence type="ECO:0000313" key="5">
    <source>
        <dbReference type="Proteomes" id="UP001596524"/>
    </source>
</evidence>
<dbReference type="InterPro" id="IPR006311">
    <property type="entry name" value="TAT_signal"/>
</dbReference>
<dbReference type="Gene3D" id="2.30.40.10">
    <property type="entry name" value="Urease, subunit C, domain 1"/>
    <property type="match status" value="1"/>
</dbReference>
<sequence length="631" mass="66687">MSTPPNPTTRRGLLKAAAAIGGAAALGSSRAGAATGARPRRAATVILGGRVFSGRLGDAGHTAVAIGRDGTILEVGSNAVVRRLIGTGTEVVEAADGTIMAGIHDGHMHPLGAALASLNPSLRNAETTIPELQTAVQAMLDATKEREPDGWLNVTDWNPVGLRPAGTVADRSILDALSTSRPISLQGSDFHNMLVNSRALAVAGIDKTTPNPPGGEIVRDGAGNPTGLLKDSAQQLVRSKIPGPTDAEAQAAYADMAAFLLANGITSFLDAATDEDSLKTYRRLIAAGSLRQHVTPALLIESELATRPAKAAAYLADLRSRYGGVPHLHLTTAKVFLDGVMEYPAQTAAMLAPYLDEDGKPTDNYGDLYVSRKTFGKLVTELDRKDWQVHSHAIGDRAVRVALDGCAQARTTNGDRGLRHTITHLELVHPSDYGRFAELGVIASMQLQWALRNAFTLASLQPYIGPERFRRLYPAASLARAGAVLAGGSDWPVDPLRPFTQISTAVDRTGPDGGRPLGLDEALTRAQSLRMHTTGSAYQLHSRQAGTVAPGKRADLIVLDGDLLRGSTSGMSRAKVQHTLINGEVVYDAGSQGQRRSVERFAAAQGFARHTDPHARHLGCCQKGRRGDSPA</sequence>
<dbReference type="Gene3D" id="3.20.20.140">
    <property type="entry name" value="Metal-dependent hydrolases"/>
    <property type="match status" value="1"/>
</dbReference>
<proteinExistence type="predicted"/>
<feature type="region of interest" description="Disordered" evidence="1">
    <location>
        <begin position="609"/>
        <end position="631"/>
    </location>
</feature>
<dbReference type="Gene3D" id="3.10.310.70">
    <property type="match status" value="1"/>
</dbReference>
<protein>
    <submittedName>
        <fullName evidence="4">Amidohydrolase</fullName>
        <ecNumber evidence="4">3.5.-.-</ecNumber>
    </submittedName>
</protein>
<accession>A0ABW2N737</accession>
<dbReference type="Pfam" id="PF07969">
    <property type="entry name" value="Amidohydro_3"/>
    <property type="match status" value="1"/>
</dbReference>
<name>A0ABW2N737_9ACTN</name>
<evidence type="ECO:0000313" key="4">
    <source>
        <dbReference type="EMBL" id="MFC7362259.1"/>
    </source>
</evidence>
<feature type="signal peptide" evidence="2">
    <location>
        <begin position="1"/>
        <end position="33"/>
    </location>
</feature>
<dbReference type="InterPro" id="IPR013108">
    <property type="entry name" value="Amidohydro_3"/>
</dbReference>
<feature type="domain" description="Amidohydrolase 3" evidence="3">
    <location>
        <begin position="90"/>
        <end position="587"/>
    </location>
</feature>
<feature type="chain" id="PRO_5047186680" evidence="2">
    <location>
        <begin position="34"/>
        <end position="631"/>
    </location>
</feature>
<organism evidence="4 5">
    <name type="scientific">Nocardioides astragali</name>
    <dbReference type="NCBI Taxonomy" id="1776736"/>
    <lineage>
        <taxon>Bacteria</taxon>
        <taxon>Bacillati</taxon>
        <taxon>Actinomycetota</taxon>
        <taxon>Actinomycetes</taxon>
        <taxon>Propionibacteriales</taxon>
        <taxon>Nocardioidaceae</taxon>
        <taxon>Nocardioides</taxon>
    </lineage>
</organism>
<reference evidence="5" key="1">
    <citation type="journal article" date="2019" name="Int. J. Syst. Evol. Microbiol.">
        <title>The Global Catalogue of Microorganisms (GCM) 10K type strain sequencing project: providing services to taxonomists for standard genome sequencing and annotation.</title>
        <authorList>
            <consortium name="The Broad Institute Genomics Platform"/>
            <consortium name="The Broad Institute Genome Sequencing Center for Infectious Disease"/>
            <person name="Wu L."/>
            <person name="Ma J."/>
        </authorList>
    </citation>
    <scope>NUCLEOTIDE SEQUENCE [LARGE SCALE GENOMIC DNA]</scope>
    <source>
        <strain evidence="5">FCH27</strain>
    </source>
</reference>
<dbReference type="PANTHER" id="PTHR22642">
    <property type="entry name" value="IMIDAZOLONEPROPIONASE"/>
    <property type="match status" value="1"/>
</dbReference>
<dbReference type="RefSeq" id="WP_255893093.1">
    <property type="nucleotide sequence ID" value="NZ_JAFMZM010000008.1"/>
</dbReference>
<keyword evidence="4" id="KW-0378">Hydrolase</keyword>
<dbReference type="SUPFAM" id="SSF51556">
    <property type="entry name" value="Metallo-dependent hydrolases"/>
    <property type="match status" value="1"/>
</dbReference>
<dbReference type="PANTHER" id="PTHR22642:SF2">
    <property type="entry name" value="PROTEIN LONG AFTER FAR-RED 3"/>
    <property type="match status" value="1"/>
</dbReference>